<name>A0A9X2V826_9BACT</name>
<dbReference type="RefSeq" id="WP_259040628.1">
    <property type="nucleotide sequence ID" value="NZ_JANUBL010000018.1"/>
</dbReference>
<dbReference type="InterPro" id="IPR032568">
    <property type="entry name" value="DUF4926"/>
</dbReference>
<accession>A0A9X2V826</accession>
<dbReference type="EMBL" id="JANUBL010000018">
    <property type="protein sequence ID" value="MCS4123096.1"/>
    <property type="molecule type" value="Genomic_DNA"/>
</dbReference>
<proteinExistence type="predicted"/>
<dbReference type="AlphaFoldDB" id="A0A9X2V826"/>
<evidence type="ECO:0000313" key="1">
    <source>
        <dbReference type="EMBL" id="MCS4123096.1"/>
    </source>
</evidence>
<comment type="caution">
    <text evidence="1">The sequence shown here is derived from an EMBL/GenBank/DDBJ whole genome shotgun (WGS) entry which is preliminary data.</text>
</comment>
<evidence type="ECO:0000313" key="2">
    <source>
        <dbReference type="Proteomes" id="UP001155144"/>
    </source>
</evidence>
<protein>
    <recommendedName>
        <fullName evidence="3">DUF4926 domain-containing protein</fullName>
    </recommendedName>
</protein>
<organism evidence="1 2">
    <name type="scientific">Salinibacter ruber</name>
    <dbReference type="NCBI Taxonomy" id="146919"/>
    <lineage>
        <taxon>Bacteria</taxon>
        <taxon>Pseudomonadati</taxon>
        <taxon>Rhodothermota</taxon>
        <taxon>Rhodothermia</taxon>
        <taxon>Rhodothermales</taxon>
        <taxon>Salinibacteraceae</taxon>
        <taxon>Salinibacter</taxon>
    </lineage>
</organism>
<reference evidence="1" key="1">
    <citation type="submission" date="2022-08" db="EMBL/GenBank/DDBJ databases">
        <title>Genomic Encyclopedia of Type Strains, Phase V (KMG-V): Genome sequencing to study the core and pangenomes of soil and plant-associated prokaryotes.</title>
        <authorList>
            <person name="Whitman W."/>
        </authorList>
    </citation>
    <scope>NUCLEOTIDE SEQUENCE</scope>
    <source>
        <strain evidence="1">SP3026</strain>
    </source>
</reference>
<evidence type="ECO:0008006" key="3">
    <source>
        <dbReference type="Google" id="ProtNLM"/>
    </source>
</evidence>
<dbReference type="Proteomes" id="UP001155144">
    <property type="component" value="Unassembled WGS sequence"/>
</dbReference>
<sequence>MIEEHDRVVLTELLPGQDLQAGDVGTVVHVSAEGAAYEVEFFRLDGHTIAVETVSASAVRPVASTDVTHARTRG</sequence>
<gene>
    <name evidence="1" type="ORF">GGP45_003467</name>
</gene>
<dbReference type="Pfam" id="PF16277">
    <property type="entry name" value="DUF4926"/>
    <property type="match status" value="1"/>
</dbReference>